<sequence length="180" mass="19785">MAVCLLAMGFPSLASTQPSDAPTGVASFEFMVEYLSGGTGKWRAPIPPRDGGPDALGLWFEPAAGGKLLELTIVLHYGDEARPSMKGYWLWHPGRKEILYHEVSPSGRIRTGVSHFTDARTFVNLTEAFGLNGKSTSNRGVNTFTSENEHLTTAYKLDARGEWVEQQSLTWVREAEPDGR</sequence>
<protein>
    <recommendedName>
        <fullName evidence="3">DUF1579 domain-containing protein</fullName>
    </recommendedName>
</protein>
<gene>
    <name evidence="1" type="ORF">HKN21_01775</name>
</gene>
<name>A0A7Y2H102_UNCEI</name>
<comment type="caution">
    <text evidence="1">The sequence shown here is derived from an EMBL/GenBank/DDBJ whole genome shotgun (WGS) entry which is preliminary data.</text>
</comment>
<evidence type="ECO:0000313" key="1">
    <source>
        <dbReference type="EMBL" id="NNF05466.1"/>
    </source>
</evidence>
<dbReference type="Proteomes" id="UP000547674">
    <property type="component" value="Unassembled WGS sequence"/>
</dbReference>
<accession>A0A7Y2H102</accession>
<proteinExistence type="predicted"/>
<evidence type="ECO:0000313" key="2">
    <source>
        <dbReference type="Proteomes" id="UP000547674"/>
    </source>
</evidence>
<dbReference type="AlphaFoldDB" id="A0A7Y2H102"/>
<reference evidence="1 2" key="1">
    <citation type="submission" date="2020-03" db="EMBL/GenBank/DDBJ databases">
        <title>Metabolic flexibility allows generalist bacteria to become dominant in a frequently disturbed ecosystem.</title>
        <authorList>
            <person name="Chen Y.-J."/>
            <person name="Leung P.M."/>
            <person name="Bay S.K."/>
            <person name="Hugenholtz P."/>
            <person name="Kessler A.J."/>
            <person name="Shelley G."/>
            <person name="Waite D.W."/>
            <person name="Cook P.L."/>
            <person name="Greening C."/>
        </authorList>
    </citation>
    <scope>NUCLEOTIDE SEQUENCE [LARGE SCALE GENOMIC DNA]</scope>
    <source>
        <strain evidence="1">SS_bin_28</strain>
    </source>
</reference>
<organism evidence="1 2">
    <name type="scientific">Eiseniibacteriota bacterium</name>
    <dbReference type="NCBI Taxonomy" id="2212470"/>
    <lineage>
        <taxon>Bacteria</taxon>
        <taxon>Candidatus Eiseniibacteriota</taxon>
    </lineage>
</organism>
<evidence type="ECO:0008006" key="3">
    <source>
        <dbReference type="Google" id="ProtNLM"/>
    </source>
</evidence>
<dbReference type="EMBL" id="JABDJR010000060">
    <property type="protein sequence ID" value="NNF05466.1"/>
    <property type="molecule type" value="Genomic_DNA"/>
</dbReference>